<dbReference type="AlphaFoldDB" id="A0A6G5QHN8"/>
<dbReference type="EMBL" id="CP012542">
    <property type="protein sequence ID" value="QCD45142.1"/>
    <property type="molecule type" value="Genomic_DNA"/>
</dbReference>
<feature type="transmembrane region" description="Helical" evidence="1">
    <location>
        <begin position="6"/>
        <end position="23"/>
    </location>
</feature>
<dbReference type="Proteomes" id="UP000503264">
    <property type="component" value="Chromosome"/>
</dbReference>
<keyword evidence="3" id="KW-1185">Reference proteome</keyword>
<keyword evidence="1" id="KW-0812">Transmembrane</keyword>
<organism evidence="2 3">
    <name type="scientific">Campylobacter mucosalis CCUG 21559</name>
    <dbReference type="NCBI Taxonomy" id="1032067"/>
    <lineage>
        <taxon>Bacteria</taxon>
        <taxon>Pseudomonadati</taxon>
        <taxon>Campylobacterota</taxon>
        <taxon>Epsilonproteobacteria</taxon>
        <taxon>Campylobacterales</taxon>
        <taxon>Campylobacteraceae</taxon>
        <taxon>Campylobacter</taxon>
    </lineage>
</organism>
<evidence type="ECO:0000313" key="3">
    <source>
        <dbReference type="Proteomes" id="UP000503264"/>
    </source>
</evidence>
<evidence type="ECO:0000313" key="2">
    <source>
        <dbReference type="EMBL" id="QCD45142.1"/>
    </source>
</evidence>
<accession>A0A6G5QHN8</accession>
<evidence type="ECO:0000256" key="1">
    <source>
        <dbReference type="SAM" id="Phobius"/>
    </source>
</evidence>
<sequence>MDDNISFAMFIACSVALALYMQIQRLTKNIDANEANEKPSNTRYKISQQENKSAKYIAFCDIIDEKIRELRAMADDMAIDGKKDEFLENLSQISKKLTFVQTMNTNSDTTKWEAELFEILERIENLVSLNLKDGESINSKLRDSLRDEFKNL</sequence>
<protein>
    <submittedName>
        <fullName evidence="2">Putative membrane protein</fullName>
    </submittedName>
</protein>
<gene>
    <name evidence="2" type="ORF">CMUC_1378</name>
</gene>
<reference evidence="2 3" key="1">
    <citation type="submission" date="2016-07" db="EMBL/GenBank/DDBJ databases">
        <title>Comparative genomics of the Campylobacter concisus group.</title>
        <authorList>
            <person name="Miller W.G."/>
            <person name="Yee E."/>
            <person name="Chapman M.H."/>
            <person name="Huynh S."/>
            <person name="Bono J.L."/>
            <person name="On S.L.W."/>
            <person name="StLeger J."/>
            <person name="Foster G."/>
            <person name="Parker C.T."/>
        </authorList>
    </citation>
    <scope>NUCLEOTIDE SEQUENCE [LARGE SCALE GENOMIC DNA]</scope>
    <source>
        <strain evidence="2 3">CCUG 21559</strain>
    </source>
</reference>
<name>A0A6G5QHN8_9BACT</name>
<keyword evidence="1" id="KW-1133">Transmembrane helix</keyword>
<proteinExistence type="predicted"/>
<dbReference type="RefSeq" id="WP_051654814.1">
    <property type="nucleotide sequence ID" value="NZ_CP012542.1"/>
</dbReference>
<keyword evidence="1" id="KW-0472">Membrane</keyword>